<organism evidence="1 2">
    <name type="scientific">Leucogyrophana mollusca</name>
    <dbReference type="NCBI Taxonomy" id="85980"/>
    <lineage>
        <taxon>Eukaryota</taxon>
        <taxon>Fungi</taxon>
        <taxon>Dikarya</taxon>
        <taxon>Basidiomycota</taxon>
        <taxon>Agaricomycotina</taxon>
        <taxon>Agaricomycetes</taxon>
        <taxon>Agaricomycetidae</taxon>
        <taxon>Boletales</taxon>
        <taxon>Boletales incertae sedis</taxon>
        <taxon>Leucogyrophana</taxon>
    </lineage>
</organism>
<accession>A0ACB8B2E2</accession>
<gene>
    <name evidence="1" type="ORF">BV22DRAFT_1183129</name>
</gene>
<sequence length="181" mass="20081">MNRTSAPTSASRRRPRKPPSTSANASRAGRRRARSPSRRSSPQRRCMLHQQRQAPSMHRGKAVRSIILVPAHPASQAAEFTKAASIGSLVILDDIVSPAPTVSETIVNVSFVGAFPRSVCCHALAREDSPLAMAWICPPLLTLLYSDSHQASHITRWDAFKCHCWRRILVRFDGAQWSCIF</sequence>
<protein>
    <submittedName>
        <fullName evidence="1">Uncharacterized protein</fullName>
    </submittedName>
</protein>
<evidence type="ECO:0000313" key="2">
    <source>
        <dbReference type="Proteomes" id="UP000790709"/>
    </source>
</evidence>
<dbReference type="Proteomes" id="UP000790709">
    <property type="component" value="Unassembled WGS sequence"/>
</dbReference>
<reference evidence="1" key="1">
    <citation type="journal article" date="2021" name="New Phytol.">
        <title>Evolutionary innovations through gain and loss of genes in the ectomycorrhizal Boletales.</title>
        <authorList>
            <person name="Wu G."/>
            <person name="Miyauchi S."/>
            <person name="Morin E."/>
            <person name="Kuo A."/>
            <person name="Drula E."/>
            <person name="Varga T."/>
            <person name="Kohler A."/>
            <person name="Feng B."/>
            <person name="Cao Y."/>
            <person name="Lipzen A."/>
            <person name="Daum C."/>
            <person name="Hundley H."/>
            <person name="Pangilinan J."/>
            <person name="Johnson J."/>
            <person name="Barry K."/>
            <person name="LaButti K."/>
            <person name="Ng V."/>
            <person name="Ahrendt S."/>
            <person name="Min B."/>
            <person name="Choi I.G."/>
            <person name="Park H."/>
            <person name="Plett J.M."/>
            <person name="Magnuson J."/>
            <person name="Spatafora J.W."/>
            <person name="Nagy L.G."/>
            <person name="Henrissat B."/>
            <person name="Grigoriev I.V."/>
            <person name="Yang Z.L."/>
            <person name="Xu J."/>
            <person name="Martin F.M."/>
        </authorList>
    </citation>
    <scope>NUCLEOTIDE SEQUENCE</scope>
    <source>
        <strain evidence="1">KUC20120723A-06</strain>
    </source>
</reference>
<name>A0ACB8B2E2_9AGAM</name>
<evidence type="ECO:0000313" key="1">
    <source>
        <dbReference type="EMBL" id="KAH7919752.1"/>
    </source>
</evidence>
<proteinExistence type="predicted"/>
<comment type="caution">
    <text evidence="1">The sequence shown here is derived from an EMBL/GenBank/DDBJ whole genome shotgun (WGS) entry which is preliminary data.</text>
</comment>
<dbReference type="EMBL" id="MU266634">
    <property type="protein sequence ID" value="KAH7919752.1"/>
    <property type="molecule type" value="Genomic_DNA"/>
</dbReference>
<keyword evidence="2" id="KW-1185">Reference proteome</keyword>